<gene>
    <name evidence="2" type="primary">Cela2a_1</name>
    <name evidence="2" type="ORF">CIRPEC_R08260</name>
</gene>
<reference evidence="2 3" key="1">
    <citation type="submission" date="2019-09" db="EMBL/GenBank/DDBJ databases">
        <title>Bird 10,000 Genomes (B10K) Project - Family phase.</title>
        <authorList>
            <person name="Zhang G."/>
        </authorList>
    </citation>
    <scope>NUCLEOTIDE SEQUENCE [LARGE SCALE GENOMIC DNA]</scope>
    <source>
        <strain evidence="2">B10K-DU-010-60</strain>
        <tissue evidence="2">Muscle</tissue>
    </source>
</reference>
<evidence type="ECO:0000313" key="3">
    <source>
        <dbReference type="Proteomes" id="UP000562238"/>
    </source>
</evidence>
<dbReference type="GO" id="GO:0004252">
    <property type="term" value="F:serine-type endopeptidase activity"/>
    <property type="evidence" value="ECO:0007669"/>
    <property type="project" value="InterPro"/>
</dbReference>
<dbReference type="GO" id="GO:0005615">
    <property type="term" value="C:extracellular space"/>
    <property type="evidence" value="ECO:0007669"/>
    <property type="project" value="TreeGrafter"/>
</dbReference>
<feature type="domain" description="Peptidase S1" evidence="1">
    <location>
        <begin position="17"/>
        <end position="101"/>
    </location>
</feature>
<evidence type="ECO:0000259" key="1">
    <source>
        <dbReference type="PROSITE" id="PS50240"/>
    </source>
</evidence>
<proteinExistence type="predicted"/>
<dbReference type="PANTHER" id="PTHR24257">
    <property type="entry name" value="CHYMOTRYPSIN-LIKE ELASTASE FAMILY MEMBER"/>
    <property type="match status" value="1"/>
</dbReference>
<dbReference type="InterPro" id="IPR001254">
    <property type="entry name" value="Trypsin_dom"/>
</dbReference>
<dbReference type="Proteomes" id="UP000562238">
    <property type="component" value="Unassembled WGS sequence"/>
</dbReference>
<evidence type="ECO:0000313" key="2">
    <source>
        <dbReference type="EMBL" id="NXW20617.1"/>
    </source>
</evidence>
<dbReference type="PANTHER" id="PTHR24257:SF31">
    <property type="entry name" value="ELASTASE 3 LIKE ISOFORM X1"/>
    <property type="match status" value="1"/>
</dbReference>
<dbReference type="PROSITE" id="PS50240">
    <property type="entry name" value="TRYPSIN_DOM"/>
    <property type="match status" value="1"/>
</dbReference>
<name>A0A7L4A4G5_9AVES</name>
<protein>
    <submittedName>
        <fullName evidence="2">CEL2A elastase</fullName>
    </submittedName>
</protein>
<organism evidence="2 3">
    <name type="scientific">Circaetus pectoralis</name>
    <name type="common">black-chested snake-eagle</name>
    <dbReference type="NCBI Taxonomy" id="321084"/>
    <lineage>
        <taxon>Eukaryota</taxon>
        <taxon>Metazoa</taxon>
        <taxon>Chordata</taxon>
        <taxon>Craniata</taxon>
        <taxon>Vertebrata</taxon>
        <taxon>Euteleostomi</taxon>
        <taxon>Archelosauria</taxon>
        <taxon>Archosauria</taxon>
        <taxon>Dinosauria</taxon>
        <taxon>Saurischia</taxon>
        <taxon>Theropoda</taxon>
        <taxon>Coelurosauria</taxon>
        <taxon>Aves</taxon>
        <taxon>Neognathae</taxon>
        <taxon>Neoaves</taxon>
        <taxon>Telluraves</taxon>
        <taxon>Accipitrimorphae</taxon>
        <taxon>Accipitriformes</taxon>
        <taxon>Accipitridae</taxon>
        <taxon>Accipitrinae</taxon>
        <taxon>Circaetus</taxon>
    </lineage>
</organism>
<dbReference type="Pfam" id="PF00089">
    <property type="entry name" value="Trypsin"/>
    <property type="match status" value="1"/>
</dbReference>
<keyword evidence="3" id="KW-1185">Reference proteome</keyword>
<sequence>AYGCGGGAIAPVLGTRVVGGEDARGGGWPWQISLQRSRSGGGGDTCGGTLIAPNWVLTAAHGGGSGTTYRGGVGKQVLSENEPGSLAVGVEKIIVHEKWNS</sequence>
<feature type="non-terminal residue" evidence="2">
    <location>
        <position position="1"/>
    </location>
</feature>
<feature type="non-terminal residue" evidence="2">
    <location>
        <position position="101"/>
    </location>
</feature>
<dbReference type="InterPro" id="IPR050850">
    <property type="entry name" value="Peptidase_S1_Elastase_sf"/>
</dbReference>
<dbReference type="InterPro" id="IPR043504">
    <property type="entry name" value="Peptidase_S1_PA_chymotrypsin"/>
</dbReference>
<accession>A0A7L4A4G5</accession>
<dbReference type="Gene3D" id="2.40.10.10">
    <property type="entry name" value="Trypsin-like serine proteases"/>
    <property type="match status" value="2"/>
</dbReference>
<comment type="caution">
    <text evidence="2">The sequence shown here is derived from an EMBL/GenBank/DDBJ whole genome shotgun (WGS) entry which is preliminary data.</text>
</comment>
<dbReference type="GO" id="GO:0006508">
    <property type="term" value="P:proteolysis"/>
    <property type="evidence" value="ECO:0007669"/>
    <property type="project" value="InterPro"/>
</dbReference>
<dbReference type="InterPro" id="IPR009003">
    <property type="entry name" value="Peptidase_S1_PA"/>
</dbReference>
<dbReference type="SUPFAM" id="SSF50494">
    <property type="entry name" value="Trypsin-like serine proteases"/>
    <property type="match status" value="1"/>
</dbReference>
<dbReference type="EMBL" id="VZZV01000484">
    <property type="protein sequence ID" value="NXW20617.1"/>
    <property type="molecule type" value="Genomic_DNA"/>
</dbReference>
<dbReference type="AlphaFoldDB" id="A0A7L4A4G5"/>